<sequence length="212" mass="23782">MPRYRTGTECSSPAARLKGLTAGAKGLVSTGTPCATPEELVAIADAVHIRFVDSTNPSRPLRADGPYTPLDIGLGGVHWGFMMIIGLTEYQSKNSAERHVREDLRRMIFTQVHDAYLFLICILIVQSNCPAIEPIRMHVTNNPQGSDNRDCGDLMEIMRDPTEHRDARESRRRWRFGKIGITYFSLDSKCDPFGFRPRGNAPVLWEVIRSPP</sequence>
<dbReference type="EMBL" id="JARKIE010000579">
    <property type="protein sequence ID" value="KAJ7626692.1"/>
    <property type="molecule type" value="Genomic_DNA"/>
</dbReference>
<dbReference type="AlphaFoldDB" id="A0AAD7FLZ6"/>
<protein>
    <submittedName>
        <fullName evidence="1">Uncharacterized protein</fullName>
    </submittedName>
</protein>
<evidence type="ECO:0000313" key="1">
    <source>
        <dbReference type="EMBL" id="KAJ7626692.1"/>
    </source>
</evidence>
<gene>
    <name evidence="1" type="ORF">B0H17DRAFT_1150970</name>
</gene>
<evidence type="ECO:0000313" key="2">
    <source>
        <dbReference type="Proteomes" id="UP001221757"/>
    </source>
</evidence>
<keyword evidence="2" id="KW-1185">Reference proteome</keyword>
<proteinExistence type="predicted"/>
<reference evidence="1" key="1">
    <citation type="submission" date="2023-03" db="EMBL/GenBank/DDBJ databases">
        <title>Massive genome expansion in bonnet fungi (Mycena s.s.) driven by repeated elements and novel gene families across ecological guilds.</title>
        <authorList>
            <consortium name="Lawrence Berkeley National Laboratory"/>
            <person name="Harder C.B."/>
            <person name="Miyauchi S."/>
            <person name="Viragh M."/>
            <person name="Kuo A."/>
            <person name="Thoen E."/>
            <person name="Andreopoulos B."/>
            <person name="Lu D."/>
            <person name="Skrede I."/>
            <person name="Drula E."/>
            <person name="Henrissat B."/>
            <person name="Morin E."/>
            <person name="Kohler A."/>
            <person name="Barry K."/>
            <person name="LaButti K."/>
            <person name="Morin E."/>
            <person name="Salamov A."/>
            <person name="Lipzen A."/>
            <person name="Mereny Z."/>
            <person name="Hegedus B."/>
            <person name="Baldrian P."/>
            <person name="Stursova M."/>
            <person name="Weitz H."/>
            <person name="Taylor A."/>
            <person name="Grigoriev I.V."/>
            <person name="Nagy L.G."/>
            <person name="Martin F."/>
            <person name="Kauserud H."/>
        </authorList>
    </citation>
    <scope>NUCLEOTIDE SEQUENCE</scope>
    <source>
        <strain evidence="1">CBHHK067</strain>
    </source>
</reference>
<dbReference type="Proteomes" id="UP001221757">
    <property type="component" value="Unassembled WGS sequence"/>
</dbReference>
<name>A0AAD7FLZ6_MYCRO</name>
<organism evidence="1 2">
    <name type="scientific">Mycena rosella</name>
    <name type="common">Pink bonnet</name>
    <name type="synonym">Agaricus rosellus</name>
    <dbReference type="NCBI Taxonomy" id="1033263"/>
    <lineage>
        <taxon>Eukaryota</taxon>
        <taxon>Fungi</taxon>
        <taxon>Dikarya</taxon>
        <taxon>Basidiomycota</taxon>
        <taxon>Agaricomycotina</taxon>
        <taxon>Agaricomycetes</taxon>
        <taxon>Agaricomycetidae</taxon>
        <taxon>Agaricales</taxon>
        <taxon>Marasmiineae</taxon>
        <taxon>Mycenaceae</taxon>
        <taxon>Mycena</taxon>
    </lineage>
</organism>
<comment type="caution">
    <text evidence="1">The sequence shown here is derived from an EMBL/GenBank/DDBJ whole genome shotgun (WGS) entry which is preliminary data.</text>
</comment>
<accession>A0AAD7FLZ6</accession>